<name>A0A9N8VLP1_FUNMO</name>
<accession>A0A9N8VLP1</accession>
<dbReference type="EMBL" id="CAJVPP010000198">
    <property type="protein sequence ID" value="CAG8454382.1"/>
    <property type="molecule type" value="Genomic_DNA"/>
</dbReference>
<evidence type="ECO:0000313" key="1">
    <source>
        <dbReference type="EMBL" id="CAG8454382.1"/>
    </source>
</evidence>
<protein>
    <submittedName>
        <fullName evidence="1">13623_t:CDS:1</fullName>
    </submittedName>
</protein>
<comment type="caution">
    <text evidence="1">The sequence shown here is derived from an EMBL/GenBank/DDBJ whole genome shotgun (WGS) entry which is preliminary data.</text>
</comment>
<evidence type="ECO:0000313" key="2">
    <source>
        <dbReference type="Proteomes" id="UP000789375"/>
    </source>
</evidence>
<sequence length="51" mass="5989">MNIVTRISNNGVITFFISMVTEELFNLAIRSSQLRNRKELRLSFRFLDLLA</sequence>
<organism evidence="1 2">
    <name type="scientific">Funneliformis mosseae</name>
    <name type="common">Endomycorrhizal fungus</name>
    <name type="synonym">Glomus mosseae</name>
    <dbReference type="NCBI Taxonomy" id="27381"/>
    <lineage>
        <taxon>Eukaryota</taxon>
        <taxon>Fungi</taxon>
        <taxon>Fungi incertae sedis</taxon>
        <taxon>Mucoromycota</taxon>
        <taxon>Glomeromycotina</taxon>
        <taxon>Glomeromycetes</taxon>
        <taxon>Glomerales</taxon>
        <taxon>Glomeraceae</taxon>
        <taxon>Funneliformis</taxon>
    </lineage>
</organism>
<dbReference type="Proteomes" id="UP000789375">
    <property type="component" value="Unassembled WGS sequence"/>
</dbReference>
<reference evidence="1" key="1">
    <citation type="submission" date="2021-06" db="EMBL/GenBank/DDBJ databases">
        <authorList>
            <person name="Kallberg Y."/>
            <person name="Tangrot J."/>
            <person name="Rosling A."/>
        </authorList>
    </citation>
    <scope>NUCLEOTIDE SEQUENCE</scope>
    <source>
        <strain evidence="1">87-6 pot B 2015</strain>
    </source>
</reference>
<proteinExistence type="predicted"/>
<dbReference type="AlphaFoldDB" id="A0A9N8VLP1"/>
<keyword evidence="2" id="KW-1185">Reference proteome</keyword>
<gene>
    <name evidence="1" type="ORF">FMOSSE_LOCUS1701</name>
</gene>